<dbReference type="SUPFAM" id="SSF58104">
    <property type="entry name" value="Methyl-accepting chemotaxis protein (MCP) signaling domain"/>
    <property type="match status" value="1"/>
</dbReference>
<dbReference type="PROSITE" id="PS50111">
    <property type="entry name" value="CHEMOTAXIS_TRANSDUC_2"/>
    <property type="match status" value="1"/>
</dbReference>
<protein>
    <submittedName>
        <fullName evidence="9">HAMP domain-containing protein</fullName>
    </submittedName>
</protein>
<organism evidence="9 10">
    <name type="scientific">Candidatus Flavonifractor intestinigallinarum</name>
    <dbReference type="NCBI Taxonomy" id="2838586"/>
    <lineage>
        <taxon>Bacteria</taxon>
        <taxon>Bacillati</taxon>
        <taxon>Bacillota</taxon>
        <taxon>Clostridia</taxon>
        <taxon>Eubacteriales</taxon>
        <taxon>Oscillospiraceae</taxon>
        <taxon>Flavonifractor</taxon>
    </lineage>
</organism>
<evidence type="ECO:0000259" key="8">
    <source>
        <dbReference type="PROSITE" id="PS50885"/>
    </source>
</evidence>
<evidence type="ECO:0000256" key="3">
    <source>
        <dbReference type="PROSITE-ProRule" id="PRU00284"/>
    </source>
</evidence>
<dbReference type="EMBL" id="DWXO01000077">
    <property type="protein sequence ID" value="HJB80869.1"/>
    <property type="molecule type" value="Genomic_DNA"/>
</dbReference>
<dbReference type="Pfam" id="PF00672">
    <property type="entry name" value="HAMP"/>
    <property type="match status" value="1"/>
</dbReference>
<evidence type="ECO:0000313" key="9">
    <source>
        <dbReference type="EMBL" id="HJB80869.1"/>
    </source>
</evidence>
<keyword evidence="6" id="KW-1133">Transmembrane helix</keyword>
<dbReference type="Pfam" id="PF00015">
    <property type="entry name" value="MCPsignal"/>
    <property type="match status" value="1"/>
</dbReference>
<comment type="caution">
    <text evidence="9">The sequence shown here is derived from an EMBL/GenBank/DDBJ whole genome shotgun (WGS) entry which is preliminary data.</text>
</comment>
<comment type="similarity">
    <text evidence="2">Belongs to the methyl-accepting chemotaxis (MCP) protein family.</text>
</comment>
<evidence type="ECO:0000256" key="4">
    <source>
        <dbReference type="SAM" id="Coils"/>
    </source>
</evidence>
<proteinExistence type="inferred from homology"/>
<dbReference type="Gene3D" id="1.10.287.950">
    <property type="entry name" value="Methyl-accepting chemotaxis protein"/>
    <property type="match status" value="1"/>
</dbReference>
<dbReference type="GO" id="GO:0006935">
    <property type="term" value="P:chemotaxis"/>
    <property type="evidence" value="ECO:0007669"/>
    <property type="project" value="UniProtKB-KW"/>
</dbReference>
<dbReference type="GO" id="GO:0004888">
    <property type="term" value="F:transmembrane signaling receptor activity"/>
    <property type="evidence" value="ECO:0007669"/>
    <property type="project" value="InterPro"/>
</dbReference>
<dbReference type="GO" id="GO:0007165">
    <property type="term" value="P:signal transduction"/>
    <property type="evidence" value="ECO:0007669"/>
    <property type="project" value="UniProtKB-KW"/>
</dbReference>
<feature type="domain" description="Methyl-accepting transducer" evidence="7">
    <location>
        <begin position="304"/>
        <end position="533"/>
    </location>
</feature>
<evidence type="ECO:0000259" key="7">
    <source>
        <dbReference type="PROSITE" id="PS50111"/>
    </source>
</evidence>
<dbReference type="InterPro" id="IPR051310">
    <property type="entry name" value="MCP_chemotaxis"/>
</dbReference>
<feature type="transmembrane region" description="Helical" evidence="6">
    <location>
        <begin position="179"/>
        <end position="199"/>
    </location>
</feature>
<dbReference type="InterPro" id="IPR004090">
    <property type="entry name" value="Chemotax_Me-accpt_rcpt"/>
</dbReference>
<reference evidence="9" key="1">
    <citation type="journal article" date="2021" name="PeerJ">
        <title>Extensive microbial diversity within the chicken gut microbiome revealed by metagenomics and culture.</title>
        <authorList>
            <person name="Gilroy R."/>
            <person name="Ravi A."/>
            <person name="Getino M."/>
            <person name="Pursley I."/>
            <person name="Horton D.L."/>
            <person name="Alikhan N.F."/>
            <person name="Baker D."/>
            <person name="Gharbi K."/>
            <person name="Hall N."/>
            <person name="Watson M."/>
            <person name="Adriaenssens E.M."/>
            <person name="Foster-Nyarko E."/>
            <person name="Jarju S."/>
            <person name="Secka A."/>
            <person name="Antonio M."/>
            <person name="Oren A."/>
            <person name="Chaudhuri R.R."/>
            <person name="La Ragione R."/>
            <person name="Hildebrand F."/>
            <person name="Pallen M.J."/>
        </authorList>
    </citation>
    <scope>NUCLEOTIDE SEQUENCE</scope>
    <source>
        <strain evidence="9">CHK192-8294</strain>
    </source>
</reference>
<dbReference type="Proteomes" id="UP000823921">
    <property type="component" value="Unassembled WGS sequence"/>
</dbReference>
<feature type="region of interest" description="Disordered" evidence="5">
    <location>
        <begin position="550"/>
        <end position="581"/>
    </location>
</feature>
<feature type="coiled-coil region" evidence="4">
    <location>
        <begin position="347"/>
        <end position="381"/>
    </location>
</feature>
<feature type="domain" description="HAMP" evidence="8">
    <location>
        <begin position="255"/>
        <end position="299"/>
    </location>
</feature>
<keyword evidence="6" id="KW-0472">Membrane</keyword>
<dbReference type="PRINTS" id="PR00260">
    <property type="entry name" value="CHEMTRNSDUCR"/>
</dbReference>
<evidence type="ECO:0000256" key="1">
    <source>
        <dbReference type="ARBA" id="ARBA00022500"/>
    </source>
</evidence>
<dbReference type="CDD" id="cd06225">
    <property type="entry name" value="HAMP"/>
    <property type="match status" value="1"/>
</dbReference>
<evidence type="ECO:0000256" key="5">
    <source>
        <dbReference type="SAM" id="MobiDB-lite"/>
    </source>
</evidence>
<dbReference type="CDD" id="cd11386">
    <property type="entry name" value="MCP_signal"/>
    <property type="match status" value="1"/>
</dbReference>
<dbReference type="SMART" id="SM00283">
    <property type="entry name" value="MA"/>
    <property type="match status" value="1"/>
</dbReference>
<dbReference type="AlphaFoldDB" id="A0A9D2SBM4"/>
<sequence>MKNKRVGTKMMISSGISLLLTLLLIVLSIRNITSTRNSYQDILNNQVSVTNAVLESEMEVNSIARQLRDMALFGYNTSTMSEINDSVNIITSTLQTIDTLNSDLANQYIQQVEDWEAAFGDISQALQTGDSAKVSQLLQNQCTPKLNQAVTTGQSLIQELNSQTDALTRQLQSQTTLEIVILVVLVVICILASISLNLLTVRSIVRPLRQAEKAVVAFSQGDLSYPLEYQSKDEIGGICDAVRTSQEILHDTIEDIVTVTKRLSNGDLSCVVTQQYPGELAPIKENVEYLLEQLNDTMSSILQAADQVAASADQVSTGSQALAQGSTEQASAVEELSATINDLDNSAQDNRQTAQTAKERADQAADQVRISNERMQEMRKAMSEILAGQKDIGKIIETIENIAFQTNILALNAAVEAARAGSAGKGFAVVADEVRNLASKSDHAAKQTKKLIESSMAAVERGGALAEDVDANMQKTVEYAGVAIDYMEKLAESTISEAEAIAQLTTGVDQISSVVQTNSATSEESAAASQELSSQAVMMKQMVQRFHLKDSAPQSFEPEYQAPADDFSADPTMDENHFSKY</sequence>
<dbReference type="InterPro" id="IPR004089">
    <property type="entry name" value="MCPsignal_dom"/>
</dbReference>
<dbReference type="SMART" id="SM00304">
    <property type="entry name" value="HAMP"/>
    <property type="match status" value="2"/>
</dbReference>
<reference evidence="9" key="2">
    <citation type="submission" date="2021-04" db="EMBL/GenBank/DDBJ databases">
        <authorList>
            <person name="Gilroy R."/>
        </authorList>
    </citation>
    <scope>NUCLEOTIDE SEQUENCE</scope>
    <source>
        <strain evidence="9">CHK192-8294</strain>
    </source>
</reference>
<gene>
    <name evidence="9" type="ORF">H9712_07775</name>
</gene>
<dbReference type="PROSITE" id="PS50885">
    <property type="entry name" value="HAMP"/>
    <property type="match status" value="2"/>
</dbReference>
<dbReference type="Gene3D" id="6.10.340.10">
    <property type="match status" value="1"/>
</dbReference>
<dbReference type="PANTHER" id="PTHR43531">
    <property type="entry name" value="PROTEIN ICFG"/>
    <property type="match status" value="1"/>
</dbReference>
<keyword evidence="4" id="KW-0175">Coiled coil</keyword>
<name>A0A9D2SBM4_9FIRM</name>
<keyword evidence="3" id="KW-0807">Transducer</keyword>
<keyword evidence="6" id="KW-0812">Transmembrane</keyword>
<accession>A0A9D2SBM4</accession>
<dbReference type="PANTHER" id="PTHR43531:SF11">
    <property type="entry name" value="METHYL-ACCEPTING CHEMOTAXIS PROTEIN 3"/>
    <property type="match status" value="1"/>
</dbReference>
<evidence type="ECO:0000256" key="2">
    <source>
        <dbReference type="ARBA" id="ARBA00029447"/>
    </source>
</evidence>
<evidence type="ECO:0000313" key="10">
    <source>
        <dbReference type="Proteomes" id="UP000823921"/>
    </source>
</evidence>
<evidence type="ECO:0000256" key="6">
    <source>
        <dbReference type="SAM" id="Phobius"/>
    </source>
</evidence>
<dbReference type="GO" id="GO:0005886">
    <property type="term" value="C:plasma membrane"/>
    <property type="evidence" value="ECO:0007669"/>
    <property type="project" value="TreeGrafter"/>
</dbReference>
<dbReference type="InterPro" id="IPR003660">
    <property type="entry name" value="HAMP_dom"/>
</dbReference>
<keyword evidence="1" id="KW-0145">Chemotaxis</keyword>
<feature type="domain" description="HAMP" evidence="8">
    <location>
        <begin position="202"/>
        <end position="254"/>
    </location>
</feature>